<evidence type="ECO:0000313" key="3">
    <source>
        <dbReference type="Proteomes" id="UP001236569"/>
    </source>
</evidence>
<dbReference type="RefSeq" id="WP_283369175.1">
    <property type="nucleotide sequence ID" value="NZ_JASHID010000003.1"/>
</dbReference>
<protein>
    <recommendedName>
        <fullName evidence="4">YD repeat-containing protein</fullName>
    </recommendedName>
</protein>
<keyword evidence="3" id="KW-1185">Reference proteome</keyword>
<evidence type="ECO:0008006" key="4">
    <source>
        <dbReference type="Google" id="ProtNLM"/>
    </source>
</evidence>
<gene>
    <name evidence="2" type="ORF">QM480_06375</name>
</gene>
<keyword evidence="1" id="KW-0732">Signal</keyword>
<proteinExistence type="predicted"/>
<dbReference type="Proteomes" id="UP001236569">
    <property type="component" value="Unassembled WGS sequence"/>
</dbReference>
<evidence type="ECO:0000313" key="2">
    <source>
        <dbReference type="EMBL" id="MDI9863941.1"/>
    </source>
</evidence>
<accession>A0ABT6YK31</accession>
<evidence type="ECO:0000256" key="1">
    <source>
        <dbReference type="SAM" id="SignalP"/>
    </source>
</evidence>
<organism evidence="2 3">
    <name type="scientific">Flectobacillus longus</name>
    <dbReference type="NCBI Taxonomy" id="2984207"/>
    <lineage>
        <taxon>Bacteria</taxon>
        <taxon>Pseudomonadati</taxon>
        <taxon>Bacteroidota</taxon>
        <taxon>Cytophagia</taxon>
        <taxon>Cytophagales</taxon>
        <taxon>Flectobacillaceae</taxon>
        <taxon>Flectobacillus</taxon>
    </lineage>
</organism>
<reference evidence="2 3" key="1">
    <citation type="submission" date="2023-05" db="EMBL/GenBank/DDBJ databases">
        <title>Novel species of genus Flectobacillus isolated from stream in China.</title>
        <authorList>
            <person name="Lu H."/>
        </authorList>
    </citation>
    <scope>NUCLEOTIDE SEQUENCE [LARGE SCALE GENOMIC DNA]</scope>
    <source>
        <strain evidence="2 3">DC10W</strain>
    </source>
</reference>
<feature type="signal peptide" evidence="1">
    <location>
        <begin position="1"/>
        <end position="19"/>
    </location>
</feature>
<sequence>MKQFTIVVFLSVLTASTFAQSKKEVKKNKIKTVTEQITDYVGGKEVTRNDSYKKFNKQGEVTEEIEYDKTGKLKRKVLSKYNEFDDKVEETIVDANNHQVEREVYKYDSFKEKSEVLHYNERNELDSKSVYTINGNGLKTEKKTYDAKGKLIQIKKYSYGF</sequence>
<dbReference type="EMBL" id="JASHID010000003">
    <property type="protein sequence ID" value="MDI9863941.1"/>
    <property type="molecule type" value="Genomic_DNA"/>
</dbReference>
<name>A0ABT6YK31_9BACT</name>
<comment type="caution">
    <text evidence="2">The sequence shown here is derived from an EMBL/GenBank/DDBJ whole genome shotgun (WGS) entry which is preliminary data.</text>
</comment>
<feature type="chain" id="PRO_5047531520" description="YD repeat-containing protein" evidence="1">
    <location>
        <begin position="20"/>
        <end position="161"/>
    </location>
</feature>